<comment type="caution">
    <text evidence="1">The sequence shown here is derived from an EMBL/GenBank/DDBJ whole genome shotgun (WGS) entry which is preliminary data.</text>
</comment>
<evidence type="ECO:0000313" key="1">
    <source>
        <dbReference type="EMBL" id="KAL0060259.1"/>
    </source>
</evidence>
<reference evidence="1 2" key="1">
    <citation type="submission" date="2024-05" db="EMBL/GenBank/DDBJ databases">
        <title>A draft genome resource for the thread blight pathogen Marasmius tenuissimus strain MS-2.</title>
        <authorList>
            <person name="Yulfo-Soto G.E."/>
            <person name="Baruah I.K."/>
            <person name="Amoako-Attah I."/>
            <person name="Bukari Y."/>
            <person name="Meinhardt L.W."/>
            <person name="Bailey B.A."/>
            <person name="Cohen S.P."/>
        </authorList>
    </citation>
    <scope>NUCLEOTIDE SEQUENCE [LARGE SCALE GENOMIC DNA]</scope>
    <source>
        <strain evidence="1 2">MS-2</strain>
    </source>
</reference>
<evidence type="ECO:0000313" key="2">
    <source>
        <dbReference type="Proteomes" id="UP001437256"/>
    </source>
</evidence>
<proteinExistence type="predicted"/>
<organism evidence="1 2">
    <name type="scientific">Marasmius tenuissimus</name>
    <dbReference type="NCBI Taxonomy" id="585030"/>
    <lineage>
        <taxon>Eukaryota</taxon>
        <taxon>Fungi</taxon>
        <taxon>Dikarya</taxon>
        <taxon>Basidiomycota</taxon>
        <taxon>Agaricomycotina</taxon>
        <taxon>Agaricomycetes</taxon>
        <taxon>Agaricomycetidae</taxon>
        <taxon>Agaricales</taxon>
        <taxon>Marasmiineae</taxon>
        <taxon>Marasmiaceae</taxon>
        <taxon>Marasmius</taxon>
    </lineage>
</organism>
<protein>
    <submittedName>
        <fullName evidence="1">Uncharacterized protein</fullName>
    </submittedName>
</protein>
<dbReference type="EMBL" id="JBBXMP010000185">
    <property type="protein sequence ID" value="KAL0060259.1"/>
    <property type="molecule type" value="Genomic_DNA"/>
</dbReference>
<dbReference type="Proteomes" id="UP001437256">
    <property type="component" value="Unassembled WGS sequence"/>
</dbReference>
<gene>
    <name evidence="1" type="ORF">AAF712_012969</name>
</gene>
<name>A0ABR2ZGF7_9AGAR</name>
<keyword evidence="2" id="KW-1185">Reference proteome</keyword>
<accession>A0ABR2ZGF7</accession>
<sequence>MSSFSISHITEKLEYLEIDFSAMDGFGRAASGGWAAGDVGGAFGTTTVTSETFLGGMGSVTSTTTTVESVDDEGDRNRVKCGLVVAGVVYPVLKGLKITLPENAFALVSSWDMPNLQTLTVALTPAASPASTSSSSSTSPSPFHRFFQTHGKKLVQLELSSPITPAQSSNSHHKDDDEEEELSLSKLCPNLKSFICNCGTGGEEVEWDWENPYWVAPHPLLTSHENLEFIGNRGLGEVASPPPTSPTYPTYLYNPDPSPFFMLLEQLTCLLRKPTGGGGFPSLKFIRDMSEDSDVEVEEVDRETKFPINTGANADADDGGTGPCEDRLVLAAGVGEDGREWGICGGLEGG</sequence>